<reference evidence="8" key="1">
    <citation type="journal article" date="2014" name="Front. Microbiol.">
        <title>High frequency of phylogenetically diverse reductive dehalogenase-homologous genes in deep subseafloor sedimentary metagenomes.</title>
        <authorList>
            <person name="Kawai M."/>
            <person name="Futagami T."/>
            <person name="Toyoda A."/>
            <person name="Takaki Y."/>
            <person name="Nishi S."/>
            <person name="Hori S."/>
            <person name="Arai W."/>
            <person name="Tsubouchi T."/>
            <person name="Morono Y."/>
            <person name="Uchiyama I."/>
            <person name="Ito T."/>
            <person name="Fujiyama A."/>
            <person name="Inagaki F."/>
            <person name="Takami H."/>
        </authorList>
    </citation>
    <scope>NUCLEOTIDE SEQUENCE</scope>
    <source>
        <strain evidence="8">Expedition CK06-06</strain>
    </source>
</reference>
<evidence type="ECO:0000256" key="3">
    <source>
        <dbReference type="ARBA" id="ARBA00022553"/>
    </source>
</evidence>
<feature type="domain" description="Histidine kinase" evidence="7">
    <location>
        <begin position="1"/>
        <end position="146"/>
    </location>
</feature>
<dbReference type="SMART" id="SM00387">
    <property type="entry name" value="HATPase_c"/>
    <property type="match status" value="1"/>
</dbReference>
<dbReference type="FunFam" id="3.30.565.10:FF:000006">
    <property type="entry name" value="Sensor histidine kinase WalK"/>
    <property type="match status" value="1"/>
</dbReference>
<keyword evidence="6" id="KW-0902">Two-component regulatory system</keyword>
<dbReference type="InterPro" id="IPR036890">
    <property type="entry name" value="HATPase_C_sf"/>
</dbReference>
<evidence type="ECO:0000259" key="7">
    <source>
        <dbReference type="PROSITE" id="PS50109"/>
    </source>
</evidence>
<dbReference type="Pfam" id="PF02518">
    <property type="entry name" value="HATPase_c"/>
    <property type="match status" value="1"/>
</dbReference>
<dbReference type="InterPro" id="IPR004358">
    <property type="entry name" value="Sig_transdc_His_kin-like_C"/>
</dbReference>
<evidence type="ECO:0000256" key="4">
    <source>
        <dbReference type="ARBA" id="ARBA00022679"/>
    </source>
</evidence>
<dbReference type="EC" id="2.7.13.3" evidence="2"/>
<evidence type="ECO:0000313" key="8">
    <source>
        <dbReference type="EMBL" id="GAH75389.1"/>
    </source>
</evidence>
<sequence length="164" mass="17809">VRADLNEIVEGAAKTFEVGLPEKGIDFVVELESGLPQIEADPDRMHQVVFNLINNAAESMPEGGELKVETSLDGEWVRIAVSDAGRGIPEKLLNKLFEPFFTTKAGGTGLGLAVSRKIVEDHGGQIDVETRPGEGATFAVSLPLRQPPEIEEARRVLDEYDTAR</sequence>
<feature type="non-terminal residue" evidence="8">
    <location>
        <position position="1"/>
    </location>
</feature>
<dbReference type="SUPFAM" id="SSF55874">
    <property type="entry name" value="ATPase domain of HSP90 chaperone/DNA topoisomerase II/histidine kinase"/>
    <property type="match status" value="1"/>
</dbReference>
<evidence type="ECO:0000256" key="1">
    <source>
        <dbReference type="ARBA" id="ARBA00000085"/>
    </source>
</evidence>
<dbReference type="InterPro" id="IPR003594">
    <property type="entry name" value="HATPase_dom"/>
</dbReference>
<accession>X1JAI4</accession>
<dbReference type="Gene3D" id="3.30.565.10">
    <property type="entry name" value="Histidine kinase-like ATPase, C-terminal domain"/>
    <property type="match status" value="1"/>
</dbReference>
<organism evidence="8">
    <name type="scientific">marine sediment metagenome</name>
    <dbReference type="NCBI Taxonomy" id="412755"/>
    <lineage>
        <taxon>unclassified sequences</taxon>
        <taxon>metagenomes</taxon>
        <taxon>ecological metagenomes</taxon>
    </lineage>
</organism>
<dbReference type="CDD" id="cd00075">
    <property type="entry name" value="HATPase"/>
    <property type="match status" value="1"/>
</dbReference>
<dbReference type="EMBL" id="BARU01027593">
    <property type="protein sequence ID" value="GAH75389.1"/>
    <property type="molecule type" value="Genomic_DNA"/>
</dbReference>
<dbReference type="PANTHER" id="PTHR43711:SF1">
    <property type="entry name" value="HISTIDINE KINASE 1"/>
    <property type="match status" value="1"/>
</dbReference>
<name>X1JAI4_9ZZZZ</name>
<dbReference type="InterPro" id="IPR050736">
    <property type="entry name" value="Sensor_HK_Regulatory"/>
</dbReference>
<proteinExistence type="predicted"/>
<keyword evidence="4" id="KW-0808">Transferase</keyword>
<dbReference type="PROSITE" id="PS50109">
    <property type="entry name" value="HIS_KIN"/>
    <property type="match status" value="1"/>
</dbReference>
<dbReference type="GO" id="GO:0004673">
    <property type="term" value="F:protein histidine kinase activity"/>
    <property type="evidence" value="ECO:0007669"/>
    <property type="project" value="UniProtKB-EC"/>
</dbReference>
<evidence type="ECO:0000256" key="5">
    <source>
        <dbReference type="ARBA" id="ARBA00022777"/>
    </source>
</evidence>
<comment type="catalytic activity">
    <reaction evidence="1">
        <text>ATP + protein L-histidine = ADP + protein N-phospho-L-histidine.</text>
        <dbReference type="EC" id="2.7.13.3"/>
    </reaction>
</comment>
<protein>
    <recommendedName>
        <fullName evidence="2">histidine kinase</fullName>
        <ecNumber evidence="2">2.7.13.3</ecNumber>
    </recommendedName>
</protein>
<dbReference type="InterPro" id="IPR005467">
    <property type="entry name" value="His_kinase_dom"/>
</dbReference>
<evidence type="ECO:0000256" key="6">
    <source>
        <dbReference type="ARBA" id="ARBA00023012"/>
    </source>
</evidence>
<dbReference type="AlphaFoldDB" id="X1JAI4"/>
<comment type="caution">
    <text evidence="8">The sequence shown here is derived from an EMBL/GenBank/DDBJ whole genome shotgun (WGS) entry which is preliminary data.</text>
</comment>
<keyword evidence="5" id="KW-0418">Kinase</keyword>
<keyword evidence="3" id="KW-0597">Phosphoprotein</keyword>
<dbReference type="PANTHER" id="PTHR43711">
    <property type="entry name" value="TWO-COMPONENT HISTIDINE KINASE"/>
    <property type="match status" value="1"/>
</dbReference>
<dbReference type="PRINTS" id="PR00344">
    <property type="entry name" value="BCTRLSENSOR"/>
</dbReference>
<gene>
    <name evidence="8" type="ORF">S03H2_44160</name>
</gene>
<dbReference type="GO" id="GO:0000160">
    <property type="term" value="P:phosphorelay signal transduction system"/>
    <property type="evidence" value="ECO:0007669"/>
    <property type="project" value="UniProtKB-KW"/>
</dbReference>
<evidence type="ECO:0000256" key="2">
    <source>
        <dbReference type="ARBA" id="ARBA00012438"/>
    </source>
</evidence>